<name>A0A813JGC6_POLGL</name>
<feature type="non-terminal residue" evidence="2">
    <location>
        <position position="1"/>
    </location>
</feature>
<proteinExistence type="predicted"/>
<comment type="caution">
    <text evidence="2">The sequence shown here is derived from an EMBL/GenBank/DDBJ whole genome shotgun (WGS) entry which is preliminary data.</text>
</comment>
<feature type="domain" description="S1 motif" evidence="1">
    <location>
        <begin position="61"/>
        <end position="136"/>
    </location>
</feature>
<dbReference type="AlphaFoldDB" id="A0A813JGC6"/>
<evidence type="ECO:0000259" key="1">
    <source>
        <dbReference type="PROSITE" id="PS50126"/>
    </source>
</evidence>
<dbReference type="SUPFAM" id="SSF50249">
    <property type="entry name" value="Nucleic acid-binding proteins"/>
    <property type="match status" value="2"/>
</dbReference>
<dbReference type="PANTHER" id="PTHR10724">
    <property type="entry name" value="30S RIBOSOMAL PROTEIN S1"/>
    <property type="match status" value="1"/>
</dbReference>
<protein>
    <recommendedName>
        <fullName evidence="1">S1 motif domain-containing protein</fullName>
    </recommendedName>
</protein>
<evidence type="ECO:0000313" key="3">
    <source>
        <dbReference type="Proteomes" id="UP000626109"/>
    </source>
</evidence>
<dbReference type="InterPro" id="IPR003029">
    <property type="entry name" value="S1_domain"/>
</dbReference>
<dbReference type="InterPro" id="IPR012340">
    <property type="entry name" value="NA-bd_OB-fold"/>
</dbReference>
<dbReference type="Gene3D" id="2.40.50.140">
    <property type="entry name" value="Nucleic acid-binding proteins"/>
    <property type="match status" value="2"/>
</dbReference>
<evidence type="ECO:0000313" key="2">
    <source>
        <dbReference type="EMBL" id="CAE8674452.1"/>
    </source>
</evidence>
<dbReference type="PROSITE" id="PS50126">
    <property type="entry name" value="S1"/>
    <property type="match status" value="2"/>
</dbReference>
<feature type="domain" description="S1 motif" evidence="1">
    <location>
        <begin position="1"/>
        <end position="50"/>
    </location>
</feature>
<accession>A0A813JGC6</accession>
<organism evidence="2 3">
    <name type="scientific">Polarella glacialis</name>
    <name type="common">Dinoflagellate</name>
    <dbReference type="NCBI Taxonomy" id="89957"/>
    <lineage>
        <taxon>Eukaryota</taxon>
        <taxon>Sar</taxon>
        <taxon>Alveolata</taxon>
        <taxon>Dinophyceae</taxon>
        <taxon>Suessiales</taxon>
        <taxon>Suessiaceae</taxon>
        <taxon>Polarella</taxon>
    </lineage>
</organism>
<dbReference type="SMART" id="SM00316">
    <property type="entry name" value="S1"/>
    <property type="match status" value="1"/>
</dbReference>
<reference evidence="2" key="1">
    <citation type="submission" date="2021-02" db="EMBL/GenBank/DDBJ databases">
        <authorList>
            <person name="Dougan E. K."/>
            <person name="Rhodes N."/>
            <person name="Thang M."/>
            <person name="Chan C."/>
        </authorList>
    </citation>
    <scope>NUCLEOTIDE SEQUENCE</scope>
</reference>
<gene>
    <name evidence="2" type="ORF">PGLA2088_LOCUS18954</name>
</gene>
<dbReference type="EMBL" id="CAJNNW010024831">
    <property type="protein sequence ID" value="CAE8674452.1"/>
    <property type="molecule type" value="Genomic_DNA"/>
</dbReference>
<dbReference type="InterPro" id="IPR050437">
    <property type="entry name" value="Ribos_protein_bS1-like"/>
</dbReference>
<dbReference type="GO" id="GO:0003729">
    <property type="term" value="F:mRNA binding"/>
    <property type="evidence" value="ECO:0007669"/>
    <property type="project" value="TreeGrafter"/>
</dbReference>
<dbReference type="GO" id="GO:0003735">
    <property type="term" value="F:structural constituent of ribosome"/>
    <property type="evidence" value="ECO:0007669"/>
    <property type="project" value="TreeGrafter"/>
</dbReference>
<dbReference type="Proteomes" id="UP000626109">
    <property type="component" value="Unassembled WGS sequence"/>
</dbReference>
<sequence length="136" mass="15284">VGRDGFVHVSKASDFRTKKVGQDLVKKGDELDVWVDDFNLEKAKIWLTCRPPVDLTGFRENMWLMGVVTGVEASGLFVKVQNPSGGLPQQGKIRRKDIREDYVNNTFSEGIFVGDELRVKVRSVDVVGRKLGLTLY</sequence>
<dbReference type="GO" id="GO:0006412">
    <property type="term" value="P:translation"/>
    <property type="evidence" value="ECO:0007669"/>
    <property type="project" value="TreeGrafter"/>
</dbReference>